<dbReference type="EMBL" id="PKPP01001037">
    <property type="protein sequence ID" value="PWA86264.1"/>
    <property type="molecule type" value="Genomic_DNA"/>
</dbReference>
<dbReference type="PANTHER" id="PTHR14523:SF1">
    <property type="entry name" value="HOMOLOGOUS RECOMBINATION OB-FOLD PROTEIN"/>
    <property type="match status" value="1"/>
</dbReference>
<feature type="domain" description="Homologous recombination OB-fold protein OB-fold" evidence="1">
    <location>
        <begin position="161"/>
        <end position="246"/>
    </location>
</feature>
<evidence type="ECO:0000259" key="1">
    <source>
        <dbReference type="Pfam" id="PF15072"/>
    </source>
</evidence>
<evidence type="ECO:0000313" key="2">
    <source>
        <dbReference type="EMBL" id="PWA86264.1"/>
    </source>
</evidence>
<dbReference type="InterPro" id="IPR058570">
    <property type="entry name" value="HROB_OB"/>
</dbReference>
<keyword evidence="3" id="KW-1185">Reference proteome</keyword>
<gene>
    <name evidence="2" type="ORF">CTI12_AA142480</name>
</gene>
<evidence type="ECO:0000313" key="3">
    <source>
        <dbReference type="Proteomes" id="UP000245207"/>
    </source>
</evidence>
<organism evidence="2 3">
    <name type="scientific">Artemisia annua</name>
    <name type="common">Sweet wormwood</name>
    <dbReference type="NCBI Taxonomy" id="35608"/>
    <lineage>
        <taxon>Eukaryota</taxon>
        <taxon>Viridiplantae</taxon>
        <taxon>Streptophyta</taxon>
        <taxon>Embryophyta</taxon>
        <taxon>Tracheophyta</taxon>
        <taxon>Spermatophyta</taxon>
        <taxon>Magnoliopsida</taxon>
        <taxon>eudicotyledons</taxon>
        <taxon>Gunneridae</taxon>
        <taxon>Pentapetalae</taxon>
        <taxon>asterids</taxon>
        <taxon>campanulids</taxon>
        <taxon>Asterales</taxon>
        <taxon>Asteraceae</taxon>
        <taxon>Asteroideae</taxon>
        <taxon>Anthemideae</taxon>
        <taxon>Artemisiinae</taxon>
        <taxon>Artemisia</taxon>
    </lineage>
</organism>
<dbReference type="OrthoDB" id="550780at2759"/>
<protein>
    <recommendedName>
        <fullName evidence="1">Homologous recombination OB-fold protein OB-fold domain-containing protein</fullName>
    </recommendedName>
</protein>
<accession>A0A2U1PKH6</accession>
<dbReference type="Pfam" id="PF15072">
    <property type="entry name" value="HROB"/>
    <property type="match status" value="1"/>
</dbReference>
<comment type="caution">
    <text evidence="2">The sequence shown here is derived from an EMBL/GenBank/DDBJ whole genome shotgun (WGS) entry which is preliminary data.</text>
</comment>
<dbReference type="InterPro" id="IPR028045">
    <property type="entry name" value="HROB"/>
</dbReference>
<dbReference type="PANTHER" id="PTHR14523">
    <property type="entry name" value="UNCHARACTERIZED PROTEIN C17ORF53 HOMOLOG"/>
    <property type="match status" value="1"/>
</dbReference>
<name>A0A2U1PKH6_ARTAN</name>
<sequence length="256" mass="28595">MAEKGPSYVATYTLCGFAVALKVWILETYPNAINWWVKEESVIPRALAWEDGPKFENNDYDLFFCSNYHVRLLPTDVERNQLWWSSSLDYFGRFMPSGSFNDVPPSLDMNTPKVTVEKVDEGDDSDFRSGPWVNATEFINGNGGMMVGVFADIKKFLNKGKFEKVVGIIKSCTLNVLGDLTVTIKDVSGLISGPIHHKVLADEILAKALTVGAVLVLKNISVFSLKQSGRHYLNITIRNVVKVFYNDEVVSVTEKA</sequence>
<proteinExistence type="predicted"/>
<dbReference type="AlphaFoldDB" id="A0A2U1PKH6"/>
<dbReference type="GO" id="GO:0000725">
    <property type="term" value="P:recombinational repair"/>
    <property type="evidence" value="ECO:0007669"/>
    <property type="project" value="InterPro"/>
</dbReference>
<dbReference type="Proteomes" id="UP000245207">
    <property type="component" value="Unassembled WGS sequence"/>
</dbReference>
<reference evidence="2 3" key="1">
    <citation type="journal article" date="2018" name="Mol. Plant">
        <title>The genome of Artemisia annua provides insight into the evolution of Asteraceae family and artemisinin biosynthesis.</title>
        <authorList>
            <person name="Shen Q."/>
            <person name="Zhang L."/>
            <person name="Liao Z."/>
            <person name="Wang S."/>
            <person name="Yan T."/>
            <person name="Shi P."/>
            <person name="Liu M."/>
            <person name="Fu X."/>
            <person name="Pan Q."/>
            <person name="Wang Y."/>
            <person name="Lv Z."/>
            <person name="Lu X."/>
            <person name="Zhang F."/>
            <person name="Jiang W."/>
            <person name="Ma Y."/>
            <person name="Chen M."/>
            <person name="Hao X."/>
            <person name="Li L."/>
            <person name="Tang Y."/>
            <person name="Lv G."/>
            <person name="Zhou Y."/>
            <person name="Sun X."/>
            <person name="Brodelius P.E."/>
            <person name="Rose J.K.C."/>
            <person name="Tang K."/>
        </authorList>
    </citation>
    <scope>NUCLEOTIDE SEQUENCE [LARGE SCALE GENOMIC DNA]</scope>
    <source>
        <strain evidence="3">cv. Huhao1</strain>
        <tissue evidence="2">Leaf</tissue>
    </source>
</reference>